<protein>
    <recommendedName>
        <fullName evidence="2">Transcription factor NikR nickel binding C-terminal domain-containing protein</fullName>
    </recommendedName>
</protein>
<dbReference type="NCBIfam" id="TIGR03959">
    <property type="entry name" value="hyd_TM1266"/>
    <property type="match status" value="1"/>
</dbReference>
<sequence length="99" mass="10393">MAPEDRLGFVGIVIEDRSQAAQVNRILSGFGDMIRGRIGVPDKETGIAVIGLIVEGANDRIGAMTGKLGNLAGVQVKSALTSAKSKRGTEKEEDILCNP</sequence>
<dbReference type="AlphaFoldDB" id="A0A645IFA0"/>
<reference evidence="1" key="1">
    <citation type="submission" date="2019-08" db="EMBL/GenBank/DDBJ databases">
        <authorList>
            <person name="Kucharzyk K."/>
            <person name="Murdoch R.W."/>
            <person name="Higgins S."/>
            <person name="Loffler F."/>
        </authorList>
    </citation>
    <scope>NUCLEOTIDE SEQUENCE</scope>
</reference>
<dbReference type="InterPro" id="IPR045865">
    <property type="entry name" value="ACT-like_dom_sf"/>
</dbReference>
<accession>A0A645IFA0</accession>
<evidence type="ECO:0008006" key="2">
    <source>
        <dbReference type="Google" id="ProtNLM"/>
    </source>
</evidence>
<comment type="caution">
    <text evidence="1">The sequence shown here is derived from an EMBL/GenBank/DDBJ whole genome shotgun (WGS) entry which is preliminary data.</text>
</comment>
<dbReference type="Gene3D" id="3.30.70.1150">
    <property type="entry name" value="ACT-like. Chain A, domain 2"/>
    <property type="match status" value="1"/>
</dbReference>
<organism evidence="1">
    <name type="scientific">bioreactor metagenome</name>
    <dbReference type="NCBI Taxonomy" id="1076179"/>
    <lineage>
        <taxon>unclassified sequences</taxon>
        <taxon>metagenomes</taxon>
        <taxon>ecological metagenomes</taxon>
    </lineage>
</organism>
<dbReference type="EMBL" id="VSSQ01113697">
    <property type="protein sequence ID" value="MPN49965.1"/>
    <property type="molecule type" value="Genomic_DNA"/>
</dbReference>
<dbReference type="SUPFAM" id="SSF55021">
    <property type="entry name" value="ACT-like"/>
    <property type="match status" value="1"/>
</dbReference>
<dbReference type="InterPro" id="IPR023860">
    <property type="entry name" value="FeFe-hyd_TM1266"/>
</dbReference>
<dbReference type="Pfam" id="PF21699">
    <property type="entry name" value="TM1266-like"/>
    <property type="match status" value="1"/>
</dbReference>
<gene>
    <name evidence="1" type="ORF">SDC9_197589</name>
</gene>
<proteinExistence type="predicted"/>
<name>A0A645IFA0_9ZZZZ</name>
<evidence type="ECO:0000313" key="1">
    <source>
        <dbReference type="EMBL" id="MPN49965.1"/>
    </source>
</evidence>
<dbReference type="InterPro" id="IPR027271">
    <property type="entry name" value="Acetolactate_synth/TF_NikR_C"/>
</dbReference>